<gene>
    <name evidence="2" type="ORF">KME15_02795</name>
</gene>
<dbReference type="EMBL" id="JAHHHD010000002">
    <property type="protein sequence ID" value="MBW4657577.1"/>
    <property type="molecule type" value="Genomic_DNA"/>
</dbReference>
<proteinExistence type="predicted"/>
<dbReference type="Proteomes" id="UP000757435">
    <property type="component" value="Unassembled WGS sequence"/>
</dbReference>
<dbReference type="CDD" id="cd06260">
    <property type="entry name" value="DUF820-like"/>
    <property type="match status" value="1"/>
</dbReference>
<sequence length="187" mass="20914">MTTAKSTTTAKWSVEDYHRLIETGLLDDRPVELLNGEIIEMTPEREPHANSASEAGDYLRELLGGLAKVREGHPITIPSSNSEPEPDLAIVRKRTEGYRDRHPYPADIFWLIEFSHSSLGKDLSPKAKAYAAAGIAEYWVVNLKALKLVVMRDPAEDGYRSQIAWTENTINPLAFPDLSVSVRRLIS</sequence>
<evidence type="ECO:0000313" key="2">
    <source>
        <dbReference type="EMBL" id="MBW4657577.1"/>
    </source>
</evidence>
<comment type="caution">
    <text evidence="2">The sequence shown here is derived from an EMBL/GenBank/DDBJ whole genome shotgun (WGS) entry which is preliminary data.</text>
</comment>
<reference evidence="2" key="2">
    <citation type="journal article" date="2022" name="Microbiol. Resour. Announc.">
        <title>Metagenome Sequencing to Explore Phylogenomics of Terrestrial Cyanobacteria.</title>
        <authorList>
            <person name="Ward R.D."/>
            <person name="Stajich J.E."/>
            <person name="Johansen J.R."/>
            <person name="Huntemann M."/>
            <person name="Clum A."/>
            <person name="Foster B."/>
            <person name="Foster B."/>
            <person name="Roux S."/>
            <person name="Palaniappan K."/>
            <person name="Varghese N."/>
            <person name="Mukherjee S."/>
            <person name="Reddy T.B.K."/>
            <person name="Daum C."/>
            <person name="Copeland A."/>
            <person name="Chen I.A."/>
            <person name="Ivanova N.N."/>
            <person name="Kyrpides N.C."/>
            <person name="Shapiro N."/>
            <person name="Eloe-Fadrosh E.A."/>
            <person name="Pietrasiak N."/>
        </authorList>
    </citation>
    <scope>NUCLEOTIDE SEQUENCE</scope>
    <source>
        <strain evidence="2">UHER 2000/2452</strain>
    </source>
</reference>
<dbReference type="InterPro" id="IPR011335">
    <property type="entry name" value="Restrct_endonuc-II-like"/>
</dbReference>
<dbReference type="AlphaFoldDB" id="A0A951UL22"/>
<keyword evidence="2" id="KW-0540">Nuclease</keyword>
<feature type="domain" description="Putative restriction endonuclease" evidence="1">
    <location>
        <begin position="14"/>
        <end position="182"/>
    </location>
</feature>
<evidence type="ECO:0000259" key="1">
    <source>
        <dbReference type="Pfam" id="PF05685"/>
    </source>
</evidence>
<keyword evidence="2" id="KW-0255">Endonuclease</keyword>
<dbReference type="SUPFAM" id="SSF52980">
    <property type="entry name" value="Restriction endonuclease-like"/>
    <property type="match status" value="1"/>
</dbReference>
<dbReference type="PANTHER" id="PTHR35400">
    <property type="entry name" value="SLR1083 PROTEIN"/>
    <property type="match status" value="1"/>
</dbReference>
<dbReference type="InterPro" id="IPR008538">
    <property type="entry name" value="Uma2"/>
</dbReference>
<keyword evidence="2" id="KW-0378">Hydrolase</keyword>
<protein>
    <submittedName>
        <fullName evidence="2">Uma2 family endonuclease</fullName>
    </submittedName>
</protein>
<dbReference type="PANTHER" id="PTHR35400:SF1">
    <property type="entry name" value="SLR1083 PROTEIN"/>
    <property type="match status" value="1"/>
</dbReference>
<organism evidence="2 3">
    <name type="scientific">Drouetiella hepatica Uher 2000/2452</name>
    <dbReference type="NCBI Taxonomy" id="904376"/>
    <lineage>
        <taxon>Bacteria</taxon>
        <taxon>Bacillati</taxon>
        <taxon>Cyanobacteriota</taxon>
        <taxon>Cyanophyceae</taxon>
        <taxon>Oculatellales</taxon>
        <taxon>Oculatellaceae</taxon>
        <taxon>Drouetiella</taxon>
    </lineage>
</organism>
<dbReference type="GO" id="GO:0004519">
    <property type="term" value="F:endonuclease activity"/>
    <property type="evidence" value="ECO:0007669"/>
    <property type="project" value="UniProtKB-KW"/>
</dbReference>
<reference evidence="2" key="1">
    <citation type="submission" date="2021-05" db="EMBL/GenBank/DDBJ databases">
        <authorList>
            <person name="Pietrasiak N."/>
            <person name="Ward R."/>
            <person name="Stajich J.E."/>
            <person name="Kurbessoian T."/>
        </authorList>
    </citation>
    <scope>NUCLEOTIDE SEQUENCE</scope>
    <source>
        <strain evidence="2">UHER 2000/2452</strain>
    </source>
</reference>
<evidence type="ECO:0000313" key="3">
    <source>
        <dbReference type="Proteomes" id="UP000757435"/>
    </source>
</evidence>
<dbReference type="Gene3D" id="3.90.1570.10">
    <property type="entry name" value="tt1808, chain A"/>
    <property type="match status" value="1"/>
</dbReference>
<accession>A0A951UL22</accession>
<dbReference type="Pfam" id="PF05685">
    <property type="entry name" value="Uma2"/>
    <property type="match status" value="1"/>
</dbReference>
<name>A0A951UL22_9CYAN</name>
<dbReference type="InterPro" id="IPR012296">
    <property type="entry name" value="Nuclease_put_TT1808"/>
</dbReference>